<dbReference type="AlphaFoldDB" id="A0A822XX59"/>
<keyword evidence="1" id="KW-1133">Transmembrane helix</keyword>
<protein>
    <submittedName>
        <fullName evidence="2">Uncharacterized protein</fullName>
    </submittedName>
</protein>
<dbReference type="Proteomes" id="UP000607653">
    <property type="component" value="Unassembled WGS sequence"/>
</dbReference>
<evidence type="ECO:0000313" key="2">
    <source>
        <dbReference type="EMBL" id="DAD23751.1"/>
    </source>
</evidence>
<accession>A0A822XX59</accession>
<evidence type="ECO:0000313" key="3">
    <source>
        <dbReference type="Proteomes" id="UP000607653"/>
    </source>
</evidence>
<organism evidence="2 3">
    <name type="scientific">Nelumbo nucifera</name>
    <name type="common">Sacred lotus</name>
    <dbReference type="NCBI Taxonomy" id="4432"/>
    <lineage>
        <taxon>Eukaryota</taxon>
        <taxon>Viridiplantae</taxon>
        <taxon>Streptophyta</taxon>
        <taxon>Embryophyta</taxon>
        <taxon>Tracheophyta</taxon>
        <taxon>Spermatophyta</taxon>
        <taxon>Magnoliopsida</taxon>
        <taxon>Proteales</taxon>
        <taxon>Nelumbonaceae</taxon>
        <taxon>Nelumbo</taxon>
    </lineage>
</organism>
<gene>
    <name evidence="2" type="ORF">HUJ06_025214</name>
</gene>
<keyword evidence="1" id="KW-0812">Transmembrane</keyword>
<proteinExistence type="predicted"/>
<name>A0A822XX59_NELNU</name>
<keyword evidence="3" id="KW-1185">Reference proteome</keyword>
<dbReference type="EMBL" id="DUZY01000001">
    <property type="protein sequence ID" value="DAD23751.1"/>
    <property type="molecule type" value="Genomic_DNA"/>
</dbReference>
<comment type="caution">
    <text evidence="2">The sequence shown here is derived from an EMBL/GenBank/DDBJ whole genome shotgun (WGS) entry which is preliminary data.</text>
</comment>
<sequence length="137" mass="14004">MGGIIDLNTITDDDDDASAVVECRLASLLSSSPSASPHIHFTVLVIFVCVSFGFPSVRFTVLVVFVVVGGECRPASLLSPSASASPTSTSLCSSSSYASASASPASASLCSWSSLLSTVGGAVCLELWHVCRKKGSL</sequence>
<feature type="transmembrane region" description="Helical" evidence="1">
    <location>
        <begin position="39"/>
        <end position="68"/>
    </location>
</feature>
<reference evidence="2 3" key="1">
    <citation type="journal article" date="2020" name="Mol. Biol. Evol.">
        <title>Distinct Expression and Methylation Patterns for Genes with Different Fates following a Single Whole-Genome Duplication in Flowering Plants.</title>
        <authorList>
            <person name="Shi T."/>
            <person name="Rahmani R.S."/>
            <person name="Gugger P.F."/>
            <person name="Wang M."/>
            <person name="Li H."/>
            <person name="Zhang Y."/>
            <person name="Li Z."/>
            <person name="Wang Q."/>
            <person name="Van de Peer Y."/>
            <person name="Marchal K."/>
            <person name="Chen J."/>
        </authorList>
    </citation>
    <scope>NUCLEOTIDE SEQUENCE [LARGE SCALE GENOMIC DNA]</scope>
    <source>
        <tissue evidence="2">Leaf</tissue>
    </source>
</reference>
<keyword evidence="1" id="KW-0472">Membrane</keyword>
<evidence type="ECO:0000256" key="1">
    <source>
        <dbReference type="SAM" id="Phobius"/>
    </source>
</evidence>